<feature type="region of interest" description="Disordered" evidence="1">
    <location>
        <begin position="35"/>
        <end position="68"/>
    </location>
</feature>
<dbReference type="EMBL" id="CP072829">
    <property type="protein sequence ID" value="QTU84325.1"/>
    <property type="molecule type" value="Genomic_DNA"/>
</dbReference>
<dbReference type="Gene3D" id="3.10.620.30">
    <property type="match status" value="1"/>
</dbReference>
<gene>
    <name evidence="4" type="ORF">GMI68_07670</name>
    <name evidence="5" type="ORF">J7S26_08285</name>
</gene>
<evidence type="ECO:0000313" key="4">
    <source>
        <dbReference type="EMBL" id="NHM14638.1"/>
    </source>
</evidence>
<feature type="compositionally biased region" description="Low complexity" evidence="1">
    <location>
        <begin position="41"/>
        <end position="56"/>
    </location>
</feature>
<protein>
    <submittedName>
        <fullName evidence="5">Transglutaminase domain-containing protein</fullName>
    </submittedName>
</protein>
<proteinExistence type="predicted"/>
<dbReference type="SMART" id="SM00460">
    <property type="entry name" value="TGc"/>
    <property type="match status" value="1"/>
</dbReference>
<dbReference type="InterPro" id="IPR038765">
    <property type="entry name" value="Papain-like_cys_pep_sf"/>
</dbReference>
<evidence type="ECO:0000256" key="2">
    <source>
        <dbReference type="SAM" id="SignalP"/>
    </source>
</evidence>
<dbReference type="Proteomes" id="UP000671910">
    <property type="component" value="Chromosome"/>
</dbReference>
<dbReference type="AlphaFoldDB" id="A0A9E6SU99"/>
<feature type="signal peptide" evidence="2">
    <location>
        <begin position="1"/>
        <end position="31"/>
    </location>
</feature>
<feature type="chain" id="PRO_5038650213" evidence="2">
    <location>
        <begin position="32"/>
        <end position="336"/>
    </location>
</feature>
<evidence type="ECO:0000313" key="6">
    <source>
        <dbReference type="Proteomes" id="UP000636394"/>
    </source>
</evidence>
<keyword evidence="6" id="KW-1185">Reference proteome</keyword>
<dbReference type="Proteomes" id="UP000636394">
    <property type="component" value="Unassembled WGS sequence"/>
</dbReference>
<organism evidence="5 7">
    <name type="scientific">Xiamenia xianingshaonis</name>
    <dbReference type="NCBI Taxonomy" id="2682776"/>
    <lineage>
        <taxon>Bacteria</taxon>
        <taxon>Bacillati</taxon>
        <taxon>Actinomycetota</taxon>
        <taxon>Coriobacteriia</taxon>
        <taxon>Eggerthellales</taxon>
        <taxon>Eggerthellaceae</taxon>
        <taxon>Xiamenia</taxon>
    </lineage>
</organism>
<dbReference type="EMBL" id="WPCR01000009">
    <property type="protein sequence ID" value="NHM14638.1"/>
    <property type="molecule type" value="Genomic_DNA"/>
</dbReference>
<dbReference type="KEGG" id="ebz:J7S26_08285"/>
<dbReference type="PANTHER" id="PTHR33490:SF6">
    <property type="entry name" value="SLL1049 PROTEIN"/>
    <property type="match status" value="1"/>
</dbReference>
<reference evidence="5" key="2">
    <citation type="submission" date="2021-04" db="EMBL/GenBank/DDBJ databases">
        <title>Novel species in family Eggerthellaceae.</title>
        <authorList>
            <person name="Zhang G."/>
        </authorList>
    </citation>
    <scope>NUCLEOTIDE SEQUENCE</scope>
    <source>
        <strain evidence="5">Zg-886</strain>
    </source>
</reference>
<name>A0A9E6SU99_9ACTN</name>
<reference evidence="4 6" key="1">
    <citation type="submission" date="2019-11" db="EMBL/GenBank/DDBJ databases">
        <title>Eggerthellaceae novel genus isolated from the rectal contents of marmort.</title>
        <authorList>
            <person name="Zhang G."/>
        </authorList>
    </citation>
    <scope>NUCLEOTIDE SEQUENCE [LARGE SCALE GENOMIC DNA]</scope>
    <source>
        <strain evidence="6">zg-886</strain>
        <strain evidence="4">Zg-886</strain>
    </source>
</reference>
<evidence type="ECO:0000313" key="7">
    <source>
        <dbReference type="Proteomes" id="UP000671910"/>
    </source>
</evidence>
<dbReference type="RefSeq" id="WP_166339978.1">
    <property type="nucleotide sequence ID" value="NZ_CP072829.1"/>
</dbReference>
<sequence length="336" mass="35699">MARTRLTIQRMGKAALAAVLAAALFPLTSCSSDDGGAVPLSSSSSQTSGETAASGSPDDGTTSGPGYTIPEQLALSEYHADAATGTELGAFDLSALSQGYVGASAKSDARLKFQVIKDDMSYNYDLPNDGDPIICPLNMGDGMYSFRIMQNTSGSNYVEVAAIDQAVTLDSEFAPFLIPTVFCNYDESSAVVAKARELAAGAANSGEVVRSVYRWVVENIEYDSAKAKELVDATGYVPNPDETLKTQKGICFDYASMTGAMLRSLGIPCRVITGYVAPNNLYHAWNMVYIDGQWISASFSIDPKSWTRVDLTFAAADAGDSSTIGDATGYTDRYVY</sequence>
<dbReference type="InterPro" id="IPR002931">
    <property type="entry name" value="Transglutaminase-like"/>
</dbReference>
<feature type="domain" description="Transglutaminase-like" evidence="3">
    <location>
        <begin position="243"/>
        <end position="301"/>
    </location>
</feature>
<dbReference type="PANTHER" id="PTHR33490">
    <property type="entry name" value="BLR5614 PROTEIN-RELATED"/>
    <property type="match status" value="1"/>
</dbReference>
<evidence type="ECO:0000259" key="3">
    <source>
        <dbReference type="SMART" id="SM00460"/>
    </source>
</evidence>
<accession>A0A9E6SU99</accession>
<evidence type="ECO:0000313" key="5">
    <source>
        <dbReference type="EMBL" id="QTU84325.1"/>
    </source>
</evidence>
<dbReference type="SUPFAM" id="SSF54001">
    <property type="entry name" value="Cysteine proteinases"/>
    <property type="match status" value="1"/>
</dbReference>
<evidence type="ECO:0000256" key="1">
    <source>
        <dbReference type="SAM" id="MobiDB-lite"/>
    </source>
</evidence>
<keyword evidence="2" id="KW-0732">Signal</keyword>
<dbReference type="Pfam" id="PF01841">
    <property type="entry name" value="Transglut_core"/>
    <property type="match status" value="1"/>
</dbReference>